<dbReference type="InterPro" id="IPR029058">
    <property type="entry name" value="AB_hydrolase_fold"/>
</dbReference>
<protein>
    <submittedName>
        <fullName evidence="2">Alpha/beta fold hydrolase</fullName>
    </submittedName>
</protein>
<feature type="domain" description="Serine aminopeptidase S33" evidence="1">
    <location>
        <begin position="187"/>
        <end position="445"/>
    </location>
</feature>
<dbReference type="EMBL" id="BAABDK010000025">
    <property type="protein sequence ID" value="GAA4044825.1"/>
    <property type="molecule type" value="Genomic_DNA"/>
</dbReference>
<comment type="caution">
    <text evidence="2">The sequence shown here is derived from an EMBL/GenBank/DDBJ whole genome shotgun (WGS) entry which is preliminary data.</text>
</comment>
<keyword evidence="2" id="KW-0378">Hydrolase</keyword>
<evidence type="ECO:0000313" key="2">
    <source>
        <dbReference type="EMBL" id="GAA4044825.1"/>
    </source>
</evidence>
<dbReference type="PANTHER" id="PTHR43265:SF1">
    <property type="entry name" value="ESTERASE ESTD"/>
    <property type="match status" value="1"/>
</dbReference>
<dbReference type="PANTHER" id="PTHR43265">
    <property type="entry name" value="ESTERASE ESTD"/>
    <property type="match status" value="1"/>
</dbReference>
<reference evidence="3" key="1">
    <citation type="journal article" date="2019" name="Int. J. Syst. Evol. Microbiol.">
        <title>The Global Catalogue of Microorganisms (GCM) 10K type strain sequencing project: providing services to taxonomists for standard genome sequencing and annotation.</title>
        <authorList>
            <consortium name="The Broad Institute Genomics Platform"/>
            <consortium name="The Broad Institute Genome Sequencing Center for Infectious Disease"/>
            <person name="Wu L."/>
            <person name="Ma J."/>
        </authorList>
    </citation>
    <scope>NUCLEOTIDE SEQUENCE [LARGE SCALE GENOMIC DNA]</scope>
    <source>
        <strain evidence="3">JCM 17225</strain>
    </source>
</reference>
<evidence type="ECO:0000313" key="3">
    <source>
        <dbReference type="Proteomes" id="UP001501469"/>
    </source>
</evidence>
<proteinExistence type="predicted"/>
<sequence length="507" mass="53934">MKRIINLLAILLLCGSPLWADILTNEQLLGQWAGVLPVPGGSRQVTILISQQADGAPTARLRIDAQRLDNSLMRVRTSADSITFVAEQAGCRFAALAVAEGQRLRGTWQQPGFRTVLVLDRVAGTTPLPAAATTFATEEVQVSSPSSPNPELGLGGVLRRPTGTGPFPAVLLLPDVVPANSVEAGSYRLLDNLTDYLLSQGLAVLRLDDRGTGRSLALPAATASAELAADAQSALNFLRSRPGIDPMRVGVVGHGEGANVALLAATQAPAPAFVVALAAAGVSGQELLARQTSLVNRPGEPDTAQWAWQTFCAQRMALARREAKQQMAAGANPAQVQVRIAQEQLRLTTEARKRNEILYKRQFALLEIIRQTTDNAQAQAIVANMLRQIYPRLASATAQARARQLTSPWYRSLLAFNPQAELAKVSCPTLLLHGAADVLVPAATNLTALEKGFKGNKLADSQQLDGVTHDFETALGERALLAGTTSPTTTSAEALEAVGEWVAKRLK</sequence>
<gene>
    <name evidence="2" type="ORF">GCM10022409_33620</name>
</gene>
<dbReference type="Gene3D" id="3.40.50.1820">
    <property type="entry name" value="alpha/beta hydrolase"/>
    <property type="match status" value="1"/>
</dbReference>
<accession>A0ABP7UK18</accession>
<organism evidence="2 3">
    <name type="scientific">Hymenobacter glaciei</name>
    <dbReference type="NCBI Taxonomy" id="877209"/>
    <lineage>
        <taxon>Bacteria</taxon>
        <taxon>Pseudomonadati</taxon>
        <taxon>Bacteroidota</taxon>
        <taxon>Cytophagia</taxon>
        <taxon>Cytophagales</taxon>
        <taxon>Hymenobacteraceae</taxon>
        <taxon>Hymenobacter</taxon>
    </lineage>
</organism>
<keyword evidence="3" id="KW-1185">Reference proteome</keyword>
<dbReference type="InterPro" id="IPR022742">
    <property type="entry name" value="Hydrolase_4"/>
</dbReference>
<dbReference type="Pfam" id="PF12146">
    <property type="entry name" value="Hydrolase_4"/>
    <property type="match status" value="1"/>
</dbReference>
<dbReference type="SUPFAM" id="SSF53474">
    <property type="entry name" value="alpha/beta-Hydrolases"/>
    <property type="match status" value="1"/>
</dbReference>
<dbReference type="InterPro" id="IPR053145">
    <property type="entry name" value="AB_hydrolase_Est10"/>
</dbReference>
<dbReference type="Proteomes" id="UP001501469">
    <property type="component" value="Unassembled WGS sequence"/>
</dbReference>
<dbReference type="RefSeq" id="WP_345056796.1">
    <property type="nucleotide sequence ID" value="NZ_BAABDK010000025.1"/>
</dbReference>
<name>A0ABP7UK18_9BACT</name>
<dbReference type="GO" id="GO:0016787">
    <property type="term" value="F:hydrolase activity"/>
    <property type="evidence" value="ECO:0007669"/>
    <property type="project" value="UniProtKB-KW"/>
</dbReference>
<evidence type="ECO:0000259" key="1">
    <source>
        <dbReference type="Pfam" id="PF12146"/>
    </source>
</evidence>